<dbReference type="RefSeq" id="WP_003764112.1">
    <property type="nucleotide sequence ID" value="NZ_AJMT01000043.1"/>
</dbReference>
<protein>
    <submittedName>
        <fullName evidence="5">Type 4 fimbrial assembly protein PilB domain protein</fullName>
    </submittedName>
</protein>
<dbReference type="CDD" id="cd01129">
    <property type="entry name" value="PulE-GspE-like"/>
    <property type="match status" value="1"/>
</dbReference>
<comment type="similarity">
    <text evidence="1">Belongs to the GSP E family.</text>
</comment>
<dbReference type="Proteomes" id="UP000004473">
    <property type="component" value="Unassembled WGS sequence"/>
</dbReference>
<evidence type="ECO:0000256" key="1">
    <source>
        <dbReference type="ARBA" id="ARBA00006611"/>
    </source>
</evidence>
<accession>I2NVI6</accession>
<dbReference type="Pfam" id="PF00437">
    <property type="entry name" value="T2SSE"/>
    <property type="match status" value="1"/>
</dbReference>
<proteinExistence type="inferred from homology"/>
<dbReference type="PANTHER" id="PTHR30258:SF1">
    <property type="entry name" value="PROTEIN TRANSPORT PROTEIN HOFB HOMOLOG"/>
    <property type="match status" value="1"/>
</dbReference>
<dbReference type="EMBL" id="AJMT01000043">
    <property type="protein sequence ID" value="EIG29847.1"/>
    <property type="molecule type" value="Genomic_DNA"/>
</dbReference>
<dbReference type="Gene3D" id="3.40.50.300">
    <property type="entry name" value="P-loop containing nucleotide triphosphate hydrolases"/>
    <property type="match status" value="1"/>
</dbReference>
<reference evidence="5 6" key="1">
    <citation type="submission" date="2012-04" db="EMBL/GenBank/DDBJ databases">
        <authorList>
            <person name="Harkins D.M."/>
            <person name="Madupu R."/>
            <person name="Durkin A.S."/>
            <person name="Torralba M."/>
            <person name="Methe B."/>
            <person name="Sutton G.G."/>
            <person name="Nelson K.E."/>
        </authorList>
    </citation>
    <scope>NUCLEOTIDE SEQUENCE [LARGE SCALE GENOMIC DNA]</scope>
    <source>
        <strain evidence="5 6">VK64</strain>
    </source>
</reference>
<evidence type="ECO:0000313" key="5">
    <source>
        <dbReference type="EMBL" id="EIG29847.1"/>
    </source>
</evidence>
<dbReference type="GO" id="GO:0005524">
    <property type="term" value="F:ATP binding"/>
    <property type="evidence" value="ECO:0007669"/>
    <property type="project" value="UniProtKB-KW"/>
</dbReference>
<feature type="non-terminal residue" evidence="5">
    <location>
        <position position="1"/>
    </location>
</feature>
<gene>
    <name evidence="5" type="ORF">HMPREF1051_0567</name>
</gene>
<sequence length="222" mass="24435">VNISTAEDPAEINLPGINQVNVNDKQGLTFAAALKSFLRQDPDIIMVGEIRDLETADIAIKAAQTGHMVFSTLHTNNAPATLSRMLNMGVAPFNIASSVSLIMAQRLLRRLCSSCKREVERPPVPALKKAGFTDEDLAKDWKLYRPVGCDSCRGKGFKGRVGVYEVMPITEEMQRVIMNNGTEVDIMNMAYKEGMVDLRRAGLLKVMQGLTSLEEVIAHTND</sequence>
<name>I2NVI6_NEISI</name>
<keyword evidence="3" id="KW-0067">ATP-binding</keyword>
<keyword evidence="2" id="KW-0547">Nucleotide-binding</keyword>
<dbReference type="GO" id="GO:0005886">
    <property type="term" value="C:plasma membrane"/>
    <property type="evidence" value="ECO:0007669"/>
    <property type="project" value="TreeGrafter"/>
</dbReference>
<evidence type="ECO:0000256" key="2">
    <source>
        <dbReference type="ARBA" id="ARBA00022741"/>
    </source>
</evidence>
<dbReference type="AlphaFoldDB" id="I2NVI6"/>
<dbReference type="PATRIC" id="fig|1095748.3.peg.583"/>
<dbReference type="GO" id="GO:0016887">
    <property type="term" value="F:ATP hydrolysis activity"/>
    <property type="evidence" value="ECO:0007669"/>
    <property type="project" value="TreeGrafter"/>
</dbReference>
<comment type="caution">
    <text evidence="5">The sequence shown here is derived from an EMBL/GenBank/DDBJ whole genome shotgun (WGS) entry which is preliminary data.</text>
</comment>
<evidence type="ECO:0000313" key="6">
    <source>
        <dbReference type="Proteomes" id="UP000004473"/>
    </source>
</evidence>
<evidence type="ECO:0000259" key="4">
    <source>
        <dbReference type="PROSITE" id="PS00662"/>
    </source>
</evidence>
<dbReference type="SUPFAM" id="SSF52540">
    <property type="entry name" value="P-loop containing nucleoside triphosphate hydrolases"/>
    <property type="match status" value="1"/>
</dbReference>
<dbReference type="InterPro" id="IPR027417">
    <property type="entry name" value="P-loop_NTPase"/>
</dbReference>
<dbReference type="PANTHER" id="PTHR30258">
    <property type="entry name" value="TYPE II SECRETION SYSTEM PROTEIN GSPE-RELATED"/>
    <property type="match status" value="1"/>
</dbReference>
<feature type="domain" description="Bacterial type II secretion system protein E" evidence="4">
    <location>
        <begin position="38"/>
        <end position="52"/>
    </location>
</feature>
<dbReference type="PROSITE" id="PS00662">
    <property type="entry name" value="T2SP_E"/>
    <property type="match status" value="1"/>
</dbReference>
<dbReference type="InterPro" id="IPR001482">
    <property type="entry name" value="T2SS/T4SS_dom"/>
</dbReference>
<evidence type="ECO:0000256" key="3">
    <source>
        <dbReference type="ARBA" id="ARBA00022840"/>
    </source>
</evidence>
<organism evidence="5 6">
    <name type="scientific">Neisseria sicca VK64</name>
    <dbReference type="NCBI Taxonomy" id="1095748"/>
    <lineage>
        <taxon>Bacteria</taxon>
        <taxon>Pseudomonadati</taxon>
        <taxon>Pseudomonadota</taxon>
        <taxon>Betaproteobacteria</taxon>
        <taxon>Neisseriales</taxon>
        <taxon>Neisseriaceae</taxon>
        <taxon>Neisseria</taxon>
    </lineage>
</organism>